<evidence type="ECO:0000313" key="2">
    <source>
        <dbReference type="Proteomes" id="UP001498469"/>
    </source>
</evidence>
<sequence>MSDIYLTLADGLEKLAIGYRALASENINEIVKYKHIAGELKLNNNISVQDISAVLAEKSNEGKSDKIKALLMKYNAEKLVKVRPVDYAVIFEEAKKL</sequence>
<name>A0ABU7USR1_9CLOT</name>
<accession>A0ABU7USR1</accession>
<protein>
    <submittedName>
        <fullName evidence="1">Uncharacterized protein</fullName>
    </submittedName>
</protein>
<gene>
    <name evidence="1" type="ORF">SJI18_14165</name>
</gene>
<reference evidence="1 2" key="1">
    <citation type="submission" date="2023-11" db="EMBL/GenBank/DDBJ databases">
        <title>Draft genome sequence of a psychrophilic Clostridium strain from permafrost water brine.</title>
        <authorList>
            <person name="Shcherbakova V.A."/>
            <person name="Trubitsyn V.E."/>
            <person name="Zakharyuk A.G."/>
        </authorList>
    </citation>
    <scope>NUCLEOTIDE SEQUENCE [LARGE SCALE GENOMIC DNA]</scope>
    <source>
        <strain evidence="1 2">14F</strain>
    </source>
</reference>
<dbReference type="RefSeq" id="WP_216252150.1">
    <property type="nucleotide sequence ID" value="NZ_JAZHFS010000013.1"/>
</dbReference>
<dbReference type="Proteomes" id="UP001498469">
    <property type="component" value="Unassembled WGS sequence"/>
</dbReference>
<proteinExistence type="predicted"/>
<dbReference type="EMBL" id="JAZHFS010000013">
    <property type="protein sequence ID" value="MEF2113450.1"/>
    <property type="molecule type" value="Genomic_DNA"/>
</dbReference>
<keyword evidence="2" id="KW-1185">Reference proteome</keyword>
<evidence type="ECO:0000313" key="1">
    <source>
        <dbReference type="EMBL" id="MEF2113450.1"/>
    </source>
</evidence>
<comment type="caution">
    <text evidence="1">The sequence shown here is derived from an EMBL/GenBank/DDBJ whole genome shotgun (WGS) entry which is preliminary data.</text>
</comment>
<organism evidence="1 2">
    <name type="scientific">Clostridium frigoriphilum</name>
    <dbReference type="NCBI Taxonomy" id="443253"/>
    <lineage>
        <taxon>Bacteria</taxon>
        <taxon>Bacillati</taxon>
        <taxon>Bacillota</taxon>
        <taxon>Clostridia</taxon>
        <taxon>Eubacteriales</taxon>
        <taxon>Clostridiaceae</taxon>
        <taxon>Clostridium</taxon>
    </lineage>
</organism>